<sequence length="123" mass="14056">MVASCFVLPHMPLDISTRRGSFLVIQAADWNERMRRIRDEYGETQLQEDKLPAITTARAFTLGNSPHWFPKVIKLGKCTCRKHIDLSFSKAEIRSSTSAIEMIENRSYKKIVPCPAPPSQKHQ</sequence>
<accession>A0A068V3P1</accession>
<proteinExistence type="predicted"/>
<gene>
    <name evidence="1" type="ORF">GSCOC_T00041014001</name>
</gene>
<evidence type="ECO:0000313" key="2">
    <source>
        <dbReference type="Proteomes" id="UP000295252"/>
    </source>
</evidence>
<dbReference type="AlphaFoldDB" id="A0A068V3P1"/>
<dbReference type="InParanoid" id="A0A068V3P1"/>
<keyword evidence="2" id="KW-1185">Reference proteome</keyword>
<dbReference type="Proteomes" id="UP000295252">
    <property type="component" value="Chromosome XI"/>
</dbReference>
<name>A0A068V3P1_COFCA</name>
<organism evidence="1 2">
    <name type="scientific">Coffea canephora</name>
    <name type="common">Robusta coffee</name>
    <dbReference type="NCBI Taxonomy" id="49390"/>
    <lineage>
        <taxon>Eukaryota</taxon>
        <taxon>Viridiplantae</taxon>
        <taxon>Streptophyta</taxon>
        <taxon>Embryophyta</taxon>
        <taxon>Tracheophyta</taxon>
        <taxon>Spermatophyta</taxon>
        <taxon>Magnoliopsida</taxon>
        <taxon>eudicotyledons</taxon>
        <taxon>Gunneridae</taxon>
        <taxon>Pentapetalae</taxon>
        <taxon>asterids</taxon>
        <taxon>lamiids</taxon>
        <taxon>Gentianales</taxon>
        <taxon>Rubiaceae</taxon>
        <taxon>Ixoroideae</taxon>
        <taxon>Gardenieae complex</taxon>
        <taxon>Bertiereae - Coffeeae clade</taxon>
        <taxon>Coffeeae</taxon>
        <taxon>Coffea</taxon>
    </lineage>
</organism>
<protein>
    <submittedName>
        <fullName evidence="1">Uncharacterized protein</fullName>
    </submittedName>
</protein>
<dbReference type="Gramene" id="CDP14503">
    <property type="protein sequence ID" value="CDP14503"/>
    <property type="gene ID" value="GSCOC_T00041014001"/>
</dbReference>
<reference evidence="2" key="1">
    <citation type="journal article" date="2014" name="Science">
        <title>The coffee genome provides insight into the convergent evolution of caffeine biosynthesis.</title>
        <authorList>
            <person name="Denoeud F."/>
            <person name="Carretero-Paulet L."/>
            <person name="Dereeper A."/>
            <person name="Droc G."/>
            <person name="Guyot R."/>
            <person name="Pietrella M."/>
            <person name="Zheng C."/>
            <person name="Alberti A."/>
            <person name="Anthony F."/>
            <person name="Aprea G."/>
            <person name="Aury J.M."/>
            <person name="Bento P."/>
            <person name="Bernard M."/>
            <person name="Bocs S."/>
            <person name="Campa C."/>
            <person name="Cenci A."/>
            <person name="Combes M.C."/>
            <person name="Crouzillat D."/>
            <person name="Da Silva C."/>
            <person name="Daddiego L."/>
            <person name="De Bellis F."/>
            <person name="Dussert S."/>
            <person name="Garsmeur O."/>
            <person name="Gayraud T."/>
            <person name="Guignon V."/>
            <person name="Jahn K."/>
            <person name="Jamilloux V."/>
            <person name="Joet T."/>
            <person name="Labadie K."/>
            <person name="Lan T."/>
            <person name="Leclercq J."/>
            <person name="Lepelley M."/>
            <person name="Leroy T."/>
            <person name="Li L.T."/>
            <person name="Librado P."/>
            <person name="Lopez L."/>
            <person name="Munoz A."/>
            <person name="Noel B."/>
            <person name="Pallavicini A."/>
            <person name="Perrotta G."/>
            <person name="Poncet V."/>
            <person name="Pot D."/>
            <person name="Priyono X."/>
            <person name="Rigoreau M."/>
            <person name="Rouard M."/>
            <person name="Rozas J."/>
            <person name="Tranchant-Dubreuil C."/>
            <person name="VanBuren R."/>
            <person name="Zhang Q."/>
            <person name="Andrade A.C."/>
            <person name="Argout X."/>
            <person name="Bertrand B."/>
            <person name="de Kochko A."/>
            <person name="Graziosi G."/>
            <person name="Henry R.J."/>
            <person name="Jayarama X."/>
            <person name="Ming R."/>
            <person name="Nagai C."/>
            <person name="Rounsley S."/>
            <person name="Sankoff D."/>
            <person name="Giuliano G."/>
            <person name="Albert V.A."/>
            <person name="Wincker P."/>
            <person name="Lashermes P."/>
        </authorList>
    </citation>
    <scope>NUCLEOTIDE SEQUENCE [LARGE SCALE GENOMIC DNA]</scope>
    <source>
        <strain evidence="2">cv. DH200-94</strain>
    </source>
</reference>
<dbReference type="EMBL" id="HG739171">
    <property type="protein sequence ID" value="CDP14503.1"/>
    <property type="molecule type" value="Genomic_DNA"/>
</dbReference>
<evidence type="ECO:0000313" key="1">
    <source>
        <dbReference type="EMBL" id="CDP14503.1"/>
    </source>
</evidence>